<organism evidence="2 3">
    <name type="scientific">Bradyrhizobium iriomotense</name>
    <dbReference type="NCBI Taxonomy" id="441950"/>
    <lineage>
        <taxon>Bacteria</taxon>
        <taxon>Pseudomonadati</taxon>
        <taxon>Pseudomonadota</taxon>
        <taxon>Alphaproteobacteria</taxon>
        <taxon>Hyphomicrobiales</taxon>
        <taxon>Nitrobacteraceae</taxon>
        <taxon>Bradyrhizobium</taxon>
    </lineage>
</organism>
<evidence type="ECO:0000259" key="1">
    <source>
        <dbReference type="Pfam" id="PF13358"/>
    </source>
</evidence>
<feature type="domain" description="Tc1-like transposase DDE" evidence="1">
    <location>
        <begin position="4"/>
        <end position="141"/>
    </location>
</feature>
<name>A0ABQ6B9A9_9BRAD</name>
<protein>
    <recommendedName>
        <fullName evidence="1">Tc1-like transposase DDE domain-containing protein</fullName>
    </recommendedName>
</protein>
<gene>
    <name evidence="2" type="ORF">GCM10007857_76900</name>
</gene>
<dbReference type="InterPro" id="IPR038717">
    <property type="entry name" value="Tc1-like_DDE_dom"/>
</dbReference>
<dbReference type="Proteomes" id="UP001156905">
    <property type="component" value="Unassembled WGS sequence"/>
</dbReference>
<sequence>MIGEVRQPVPAQPGQRERYDYEYRRNGTVNLFVAFDPHRGWRNVKVTDRRAAVDYAHCMRELVDVHYPDAACIRVVQDNLSIHKPGALYEAFAPAEARRILRRLEFHYTSKHASWLNMVECEISVLQRQCLGRRIDNPKKLRNEIAAWQRPRNKTRARIKWMFTTDKARAKLSRAYPATSKESKSL</sequence>
<dbReference type="EMBL" id="BSOW01000040">
    <property type="protein sequence ID" value="GLR90974.1"/>
    <property type="molecule type" value="Genomic_DNA"/>
</dbReference>
<dbReference type="NCBIfam" id="NF033545">
    <property type="entry name" value="transpos_IS630"/>
    <property type="match status" value="1"/>
</dbReference>
<dbReference type="Pfam" id="PF13358">
    <property type="entry name" value="DDE_3"/>
    <property type="match status" value="1"/>
</dbReference>
<proteinExistence type="predicted"/>
<comment type="caution">
    <text evidence="2">The sequence shown here is derived from an EMBL/GenBank/DDBJ whole genome shotgun (WGS) entry which is preliminary data.</text>
</comment>
<dbReference type="InterPro" id="IPR047655">
    <property type="entry name" value="Transpos_IS630-like"/>
</dbReference>
<evidence type="ECO:0000313" key="3">
    <source>
        <dbReference type="Proteomes" id="UP001156905"/>
    </source>
</evidence>
<evidence type="ECO:0000313" key="2">
    <source>
        <dbReference type="EMBL" id="GLR90974.1"/>
    </source>
</evidence>
<reference evidence="3" key="1">
    <citation type="journal article" date="2019" name="Int. J. Syst. Evol. Microbiol.">
        <title>The Global Catalogue of Microorganisms (GCM) 10K type strain sequencing project: providing services to taxonomists for standard genome sequencing and annotation.</title>
        <authorList>
            <consortium name="The Broad Institute Genomics Platform"/>
            <consortium name="The Broad Institute Genome Sequencing Center for Infectious Disease"/>
            <person name="Wu L."/>
            <person name="Ma J."/>
        </authorList>
    </citation>
    <scope>NUCLEOTIDE SEQUENCE [LARGE SCALE GENOMIC DNA]</scope>
    <source>
        <strain evidence="3">NBRC 102520</strain>
    </source>
</reference>
<keyword evidence="3" id="KW-1185">Reference proteome</keyword>
<accession>A0ABQ6B9A9</accession>